<comment type="caution">
    <text evidence="2">The sequence shown here is derived from an EMBL/GenBank/DDBJ whole genome shotgun (WGS) entry which is preliminary data.</text>
</comment>
<dbReference type="AlphaFoldDB" id="A0A2H5QJD3"/>
<evidence type="ECO:0000313" key="3">
    <source>
        <dbReference type="Proteomes" id="UP000236630"/>
    </source>
</evidence>
<feature type="region of interest" description="Disordered" evidence="1">
    <location>
        <begin position="1"/>
        <end position="37"/>
    </location>
</feature>
<evidence type="ECO:0000313" key="2">
    <source>
        <dbReference type="EMBL" id="GAY64732.1"/>
    </source>
</evidence>
<sequence length="311" mass="35736">MSTSRPRRAKDKGKELIPPPKRTRKDGGPVEQPDFESRHFPDKRLATHFRQRFMARKVLDTFYIVPDWLRSLSISNGNLLQLLEEVDWINALTINENVYPDLVKVFYSNMDTSAKKENRVITNVGGVLIELDDTKLNSILQTSEDGVPINEPPCKLCRSIGDEVVYALGFEWRNGAWVKYTEAKYTMLAPSDDRPLNSMVLADQLPDFSLPFRGQRRREDPPTCEPDHDASASTVPLADPHDSGEVTLQQLIDEVRTLFVQQTNFQHHVLEEHRRLSEQHQQLLHRQRLMFEHFGIPYPFPPPAPPSPPPQ</sequence>
<gene>
    <name evidence="2" type="ORF">CUMW_235680</name>
</gene>
<dbReference type="EMBL" id="BDQV01000424">
    <property type="protein sequence ID" value="GAY64732.1"/>
    <property type="molecule type" value="Genomic_DNA"/>
</dbReference>
<name>A0A2H5QJD3_CITUN</name>
<feature type="compositionally biased region" description="Basic residues" evidence="1">
    <location>
        <begin position="1"/>
        <end position="11"/>
    </location>
</feature>
<accession>A0A2H5QJD3</accession>
<feature type="region of interest" description="Disordered" evidence="1">
    <location>
        <begin position="211"/>
        <end position="242"/>
    </location>
</feature>
<protein>
    <submittedName>
        <fullName evidence="2">Uncharacterized protein</fullName>
    </submittedName>
</protein>
<reference evidence="2 3" key="1">
    <citation type="journal article" date="2017" name="Front. Genet.">
        <title>Draft sequencing of the heterozygous diploid genome of Satsuma (Citrus unshiu Marc.) using a hybrid assembly approach.</title>
        <authorList>
            <person name="Shimizu T."/>
            <person name="Tanizawa Y."/>
            <person name="Mochizuki T."/>
            <person name="Nagasaki H."/>
            <person name="Yoshioka T."/>
            <person name="Toyoda A."/>
            <person name="Fujiyama A."/>
            <person name="Kaminuma E."/>
            <person name="Nakamura Y."/>
        </authorList>
    </citation>
    <scope>NUCLEOTIDE SEQUENCE [LARGE SCALE GENOMIC DNA]</scope>
    <source>
        <strain evidence="3">cv. Miyagawa wase</strain>
    </source>
</reference>
<dbReference type="Proteomes" id="UP000236630">
    <property type="component" value="Unassembled WGS sequence"/>
</dbReference>
<evidence type="ECO:0000256" key="1">
    <source>
        <dbReference type="SAM" id="MobiDB-lite"/>
    </source>
</evidence>
<feature type="compositionally biased region" description="Basic and acidic residues" evidence="1">
    <location>
        <begin position="217"/>
        <end position="230"/>
    </location>
</feature>
<proteinExistence type="predicted"/>
<organism evidence="2 3">
    <name type="scientific">Citrus unshiu</name>
    <name type="common">Satsuma mandarin</name>
    <name type="synonym">Citrus nobilis var. unshiu</name>
    <dbReference type="NCBI Taxonomy" id="55188"/>
    <lineage>
        <taxon>Eukaryota</taxon>
        <taxon>Viridiplantae</taxon>
        <taxon>Streptophyta</taxon>
        <taxon>Embryophyta</taxon>
        <taxon>Tracheophyta</taxon>
        <taxon>Spermatophyta</taxon>
        <taxon>Magnoliopsida</taxon>
        <taxon>eudicotyledons</taxon>
        <taxon>Gunneridae</taxon>
        <taxon>Pentapetalae</taxon>
        <taxon>rosids</taxon>
        <taxon>malvids</taxon>
        <taxon>Sapindales</taxon>
        <taxon>Rutaceae</taxon>
        <taxon>Aurantioideae</taxon>
        <taxon>Citrus</taxon>
    </lineage>
</organism>
<keyword evidence="3" id="KW-1185">Reference proteome</keyword>